<dbReference type="SUPFAM" id="SSF55331">
    <property type="entry name" value="Tautomerase/MIF"/>
    <property type="match status" value="1"/>
</dbReference>
<dbReference type="Pfam" id="PF01361">
    <property type="entry name" value="Tautomerase"/>
    <property type="match status" value="1"/>
</dbReference>
<organism evidence="6 7">
    <name type="scientific">candidate division WOR-1 bacterium RIFCSPLOWO2_12_FULL_45_9</name>
    <dbReference type="NCBI Taxonomy" id="1802568"/>
    <lineage>
        <taxon>Bacteria</taxon>
        <taxon>Bacillati</taxon>
        <taxon>Saganbacteria</taxon>
    </lineage>
</organism>
<dbReference type="InterPro" id="IPR018191">
    <property type="entry name" value="4-OT"/>
</dbReference>
<dbReference type="Gene3D" id="3.30.429.10">
    <property type="entry name" value="Macrophage Migration Inhibitory Factor"/>
    <property type="match status" value="1"/>
</dbReference>
<accession>A0A1F4RN20</accession>
<gene>
    <name evidence="6" type="ORF">A3F86_06480</name>
</gene>
<proteinExistence type="inferred from homology"/>
<feature type="active site" description="Proton acceptor; via imino nitrogen" evidence="3">
    <location>
        <position position="2"/>
    </location>
</feature>
<dbReference type="InterPro" id="IPR004370">
    <property type="entry name" value="4-OT-like_dom"/>
</dbReference>
<dbReference type="AlphaFoldDB" id="A0A1F4RN20"/>
<reference evidence="6 7" key="1">
    <citation type="journal article" date="2016" name="Nat. Commun.">
        <title>Thousands of microbial genomes shed light on interconnected biogeochemical processes in an aquifer system.</title>
        <authorList>
            <person name="Anantharaman K."/>
            <person name="Brown C.T."/>
            <person name="Hug L.A."/>
            <person name="Sharon I."/>
            <person name="Castelle C.J."/>
            <person name="Probst A.J."/>
            <person name="Thomas B.C."/>
            <person name="Singh A."/>
            <person name="Wilkins M.J."/>
            <person name="Karaoz U."/>
            <person name="Brodie E.L."/>
            <person name="Williams K.H."/>
            <person name="Hubbard S.S."/>
            <person name="Banfield J.F."/>
        </authorList>
    </citation>
    <scope>NUCLEOTIDE SEQUENCE [LARGE SCALE GENOMIC DNA]</scope>
</reference>
<dbReference type="InterPro" id="IPR014347">
    <property type="entry name" value="Tautomerase/MIF_sf"/>
</dbReference>
<dbReference type="EMBL" id="METQ01000021">
    <property type="protein sequence ID" value="OGC09624.1"/>
    <property type="molecule type" value="Genomic_DNA"/>
</dbReference>
<comment type="caution">
    <text evidence="6">The sequence shown here is derived from an EMBL/GenBank/DDBJ whole genome shotgun (WGS) entry which is preliminary data.</text>
</comment>
<evidence type="ECO:0000259" key="5">
    <source>
        <dbReference type="Pfam" id="PF01361"/>
    </source>
</evidence>
<evidence type="ECO:0000256" key="4">
    <source>
        <dbReference type="RuleBase" id="RU362032"/>
    </source>
</evidence>
<evidence type="ECO:0000313" key="6">
    <source>
        <dbReference type="EMBL" id="OGC09624.1"/>
    </source>
</evidence>
<evidence type="ECO:0000313" key="7">
    <source>
        <dbReference type="Proteomes" id="UP000179095"/>
    </source>
</evidence>
<dbReference type="STRING" id="1802568.A3F86_06480"/>
<dbReference type="PANTHER" id="PTHR35530:SF2">
    <property type="entry name" value="BSL4019 PROTEIN"/>
    <property type="match status" value="1"/>
</dbReference>
<name>A0A1F4RN20_UNCSA</name>
<feature type="domain" description="4-oxalocrotonate tautomerase-like" evidence="5">
    <location>
        <begin position="2"/>
        <end position="57"/>
    </location>
</feature>
<dbReference type="EC" id="5.3.2.-" evidence="4"/>
<dbReference type="NCBIfam" id="TIGR00013">
    <property type="entry name" value="taut"/>
    <property type="match status" value="1"/>
</dbReference>
<comment type="similarity">
    <text evidence="1 4">Belongs to the 4-oxalocrotonate tautomerase family.</text>
</comment>
<evidence type="ECO:0000256" key="2">
    <source>
        <dbReference type="ARBA" id="ARBA00023235"/>
    </source>
</evidence>
<evidence type="ECO:0000256" key="1">
    <source>
        <dbReference type="ARBA" id="ARBA00006723"/>
    </source>
</evidence>
<sequence>MPIVRIEMWPGRDEETKGELIQNVTKVVAESAHCQAEDVTVVIEDIPKENWGFGGKQASKI</sequence>
<dbReference type="Proteomes" id="UP000179095">
    <property type="component" value="Unassembled WGS sequence"/>
</dbReference>
<dbReference type="GO" id="GO:0016853">
    <property type="term" value="F:isomerase activity"/>
    <property type="evidence" value="ECO:0007669"/>
    <property type="project" value="UniProtKB-UniRule"/>
</dbReference>
<evidence type="ECO:0000256" key="3">
    <source>
        <dbReference type="PIRSR" id="PIRSR618191-1"/>
    </source>
</evidence>
<keyword evidence="2 4" id="KW-0413">Isomerase</keyword>
<dbReference type="PANTHER" id="PTHR35530">
    <property type="entry name" value="TAUTOMERASE-RELATED"/>
    <property type="match status" value="1"/>
</dbReference>
<protein>
    <recommendedName>
        <fullName evidence="4">Tautomerase</fullName>
        <ecNumber evidence="4">5.3.2.-</ecNumber>
    </recommendedName>
</protein>